<evidence type="ECO:0000256" key="1">
    <source>
        <dbReference type="ARBA" id="ARBA00022801"/>
    </source>
</evidence>
<proteinExistence type="predicted"/>
<evidence type="ECO:0000313" key="4">
    <source>
        <dbReference type="Proteomes" id="UP000233766"/>
    </source>
</evidence>
<evidence type="ECO:0000259" key="2">
    <source>
        <dbReference type="Pfam" id="PF07859"/>
    </source>
</evidence>
<dbReference type="PANTHER" id="PTHR48081">
    <property type="entry name" value="AB HYDROLASE SUPERFAMILY PROTEIN C4A8.06C"/>
    <property type="match status" value="1"/>
</dbReference>
<accession>A0A2N3WWE2</accession>
<dbReference type="Pfam" id="PF07859">
    <property type="entry name" value="Abhydrolase_3"/>
    <property type="match status" value="1"/>
</dbReference>
<dbReference type="InterPro" id="IPR013094">
    <property type="entry name" value="AB_hydrolase_3"/>
</dbReference>
<evidence type="ECO:0000313" key="3">
    <source>
        <dbReference type="EMBL" id="PKV98177.1"/>
    </source>
</evidence>
<dbReference type="EMBL" id="PJMW01000001">
    <property type="protein sequence ID" value="PKV98177.1"/>
    <property type="molecule type" value="Genomic_DNA"/>
</dbReference>
<keyword evidence="1" id="KW-0378">Hydrolase</keyword>
<dbReference type="Proteomes" id="UP000233766">
    <property type="component" value="Unassembled WGS sequence"/>
</dbReference>
<dbReference type="InterPro" id="IPR029058">
    <property type="entry name" value="AB_hydrolase_fold"/>
</dbReference>
<gene>
    <name evidence="3" type="ORF">ATK86_0186</name>
</gene>
<dbReference type="AlphaFoldDB" id="A0A2N3WWE2"/>
<dbReference type="Gene3D" id="3.40.50.1820">
    <property type="entry name" value="alpha/beta hydrolase"/>
    <property type="match status" value="1"/>
</dbReference>
<feature type="domain" description="Alpha/beta hydrolase fold-3" evidence="2">
    <location>
        <begin position="76"/>
        <end position="284"/>
    </location>
</feature>
<comment type="caution">
    <text evidence="3">The sequence shown here is derived from an EMBL/GenBank/DDBJ whole genome shotgun (WGS) entry which is preliminary data.</text>
</comment>
<dbReference type="SUPFAM" id="SSF53474">
    <property type="entry name" value="alpha/beta-Hydrolases"/>
    <property type="match status" value="1"/>
</dbReference>
<dbReference type="PANTHER" id="PTHR48081:SF8">
    <property type="entry name" value="ALPHA_BETA HYDROLASE FOLD-3 DOMAIN-CONTAINING PROTEIN-RELATED"/>
    <property type="match status" value="1"/>
</dbReference>
<reference evidence="3 4" key="1">
    <citation type="submission" date="2017-12" db="EMBL/GenBank/DDBJ databases">
        <title>Sequencing the genomes of 1000 Actinobacteria strains.</title>
        <authorList>
            <person name="Klenk H.-P."/>
        </authorList>
    </citation>
    <scope>NUCLEOTIDE SEQUENCE [LARGE SCALE GENOMIC DNA]</scope>
    <source>
        <strain evidence="3 4">DSM 44489</strain>
    </source>
</reference>
<sequence length="316" mass="34893">MKRSAVMPTPAPQLRAALRRLPRLPLHRAWFRRLSARLIAGMKPTPTAGVTIESSAIDGVGLRIHRPNSGQSTGALLWIHGGGLIIGGAVQDDRLCGATARELGIVIVSIDYRLAPEHPYPAALDDCMRAWKWLQDNATTLGIDPRQVVVGGQSAGAGLAAILAQRIRETDQIQPLGQWLFSPMLDDRTAARRELDRIRHHVWDNRLNRLGWRSYLAQEPGSAHIDPRAVPSRAATLEGLPPAWLGVGDIELFSDEIRDYARRLDHAGVHVTLDEATGAPHGFETWAYDTDLAREHIGAAHRWLRDLFAKAHSDIE</sequence>
<dbReference type="GO" id="GO:0016787">
    <property type="term" value="F:hydrolase activity"/>
    <property type="evidence" value="ECO:0007669"/>
    <property type="project" value="UniProtKB-KW"/>
</dbReference>
<keyword evidence="4" id="KW-1185">Reference proteome</keyword>
<protein>
    <submittedName>
        <fullName evidence="3">Acetyl esterase/lipase</fullName>
    </submittedName>
</protein>
<dbReference type="InterPro" id="IPR050300">
    <property type="entry name" value="GDXG_lipolytic_enzyme"/>
</dbReference>
<organism evidence="3 4">
    <name type="scientific">Nocardia fluminea</name>
    <dbReference type="NCBI Taxonomy" id="134984"/>
    <lineage>
        <taxon>Bacteria</taxon>
        <taxon>Bacillati</taxon>
        <taxon>Actinomycetota</taxon>
        <taxon>Actinomycetes</taxon>
        <taxon>Mycobacteriales</taxon>
        <taxon>Nocardiaceae</taxon>
        <taxon>Nocardia</taxon>
    </lineage>
</organism>
<name>A0A2N3WWE2_9NOCA</name>